<accession>A0A9X7KXE6</accession>
<organism evidence="3 4">
    <name type="scientific">Enterobacter hormaechei</name>
    <dbReference type="NCBI Taxonomy" id="158836"/>
    <lineage>
        <taxon>Bacteria</taxon>
        <taxon>Pseudomonadati</taxon>
        <taxon>Pseudomonadota</taxon>
        <taxon>Gammaproteobacteria</taxon>
        <taxon>Enterobacterales</taxon>
        <taxon>Enterobacteriaceae</taxon>
        <taxon>Enterobacter</taxon>
        <taxon>Enterobacter cloacae complex</taxon>
    </lineage>
</organism>
<dbReference type="EMBL" id="QHMI01000052">
    <property type="protein sequence ID" value="PXB33203.1"/>
    <property type="molecule type" value="Genomic_DNA"/>
</dbReference>
<protein>
    <submittedName>
        <fullName evidence="3">IS3 family transposase</fullName>
    </submittedName>
</protein>
<dbReference type="EMBL" id="QHMI01000043">
    <property type="protein sequence ID" value="PXB34084.1"/>
    <property type="molecule type" value="Genomic_DNA"/>
</dbReference>
<gene>
    <name evidence="3" type="ORF">DL189_24330</name>
    <name evidence="2" type="ORF">DL189_24825</name>
</gene>
<comment type="caution">
    <text evidence="3">The sequence shown here is derived from an EMBL/GenBank/DDBJ whole genome shotgun (WGS) entry which is preliminary data.</text>
</comment>
<proteinExistence type="predicted"/>
<sequence>RKIINDWRQDYNECRPHSTLNYQTPSEFAAGWRKGHSENEDSGVTN</sequence>
<dbReference type="RefSeq" id="WP_165838638.1">
    <property type="nucleotide sequence ID" value="NZ_QHMI01000043.1"/>
</dbReference>
<evidence type="ECO:0000313" key="3">
    <source>
        <dbReference type="EMBL" id="PXB34084.1"/>
    </source>
</evidence>
<feature type="non-terminal residue" evidence="3">
    <location>
        <position position="1"/>
    </location>
</feature>
<dbReference type="Pfam" id="PF13683">
    <property type="entry name" value="rve_3"/>
    <property type="match status" value="1"/>
</dbReference>
<evidence type="ECO:0000313" key="2">
    <source>
        <dbReference type="EMBL" id="PXB33203.1"/>
    </source>
</evidence>
<dbReference type="InterPro" id="IPR001584">
    <property type="entry name" value="Integrase_cat-core"/>
</dbReference>
<dbReference type="Proteomes" id="UP000246375">
    <property type="component" value="Unassembled WGS sequence"/>
</dbReference>
<name>A0A9X7KXE6_9ENTR</name>
<evidence type="ECO:0000259" key="1">
    <source>
        <dbReference type="Pfam" id="PF13683"/>
    </source>
</evidence>
<evidence type="ECO:0000313" key="4">
    <source>
        <dbReference type="Proteomes" id="UP000246375"/>
    </source>
</evidence>
<feature type="domain" description="Integrase catalytic" evidence="1">
    <location>
        <begin position="1"/>
        <end position="25"/>
    </location>
</feature>
<dbReference type="GO" id="GO:0015074">
    <property type="term" value="P:DNA integration"/>
    <property type="evidence" value="ECO:0007669"/>
    <property type="project" value="InterPro"/>
</dbReference>
<reference evidence="3 4" key="1">
    <citation type="submission" date="2018-05" db="EMBL/GenBank/DDBJ databases">
        <title>Evaluation of testing and processing parameters for the GenePOC Carba assay.</title>
        <authorList>
            <person name="Walsh T.R."/>
        </authorList>
    </citation>
    <scope>NUCLEOTIDE SEQUENCE [LARGE SCALE GENOMIC DNA]</scope>
    <source>
        <strain evidence="3 4">PECIMP</strain>
    </source>
</reference>
<dbReference type="AlphaFoldDB" id="A0A9X7KXE6"/>